<dbReference type="InterPro" id="IPR000182">
    <property type="entry name" value="GNAT_dom"/>
</dbReference>
<organism evidence="2 3">
    <name type="scientific">Alcaligenes ammonioxydans</name>
    <dbReference type="NCBI Taxonomy" id="2582914"/>
    <lineage>
        <taxon>Bacteria</taxon>
        <taxon>Pseudomonadati</taxon>
        <taxon>Pseudomonadota</taxon>
        <taxon>Betaproteobacteria</taxon>
        <taxon>Burkholderiales</taxon>
        <taxon>Alcaligenaceae</taxon>
        <taxon>Alcaligenes</taxon>
    </lineage>
</organism>
<sequence>MALDFQWKRLDDLSSREMYALIQVREAVFVVEQQCAYQEADGLDLTAWHLSVFKDGELAAYARVVEPGLKYAEPSIGRVLTVAKFRSLKIGYALVAEAIRFTHAQYPGEDIRIGAQAHLQKFYGSLGFEPVGEIYDEDGIAHIDMVKPATPADGSMDAHQDHPARRLGL</sequence>
<proteinExistence type="predicted"/>
<name>A0ABX8SSS0_9BURK</name>
<feature type="domain" description="N-acetyltransferase" evidence="1">
    <location>
        <begin position="8"/>
        <end position="150"/>
    </location>
</feature>
<gene>
    <name evidence="2" type="ORF">FE795_08660</name>
</gene>
<evidence type="ECO:0000313" key="2">
    <source>
        <dbReference type="EMBL" id="QXX79082.1"/>
    </source>
</evidence>
<keyword evidence="3" id="KW-1185">Reference proteome</keyword>
<dbReference type="Pfam" id="PF13673">
    <property type="entry name" value="Acetyltransf_10"/>
    <property type="match status" value="1"/>
</dbReference>
<accession>A0ABX8SSS0</accession>
<evidence type="ECO:0000313" key="3">
    <source>
        <dbReference type="Proteomes" id="UP000826050"/>
    </source>
</evidence>
<protein>
    <submittedName>
        <fullName evidence="2">GNAT family N-acetyltransferase</fullName>
    </submittedName>
</protein>
<dbReference type="RefSeq" id="WP_219236084.1">
    <property type="nucleotide sequence ID" value="NZ_CP049362.1"/>
</dbReference>
<reference evidence="2 3" key="1">
    <citation type="submission" date="2020-02" db="EMBL/GenBank/DDBJ databases">
        <title>Partial ammonium oxidation to N2 by heterotrophic bacteria.</title>
        <authorList>
            <person name="Wu M."/>
        </authorList>
    </citation>
    <scope>NUCLEOTIDE SEQUENCE [LARGE SCALE GENOMIC DNA]</scope>
    <source>
        <strain evidence="2 3">HO-1</strain>
    </source>
</reference>
<dbReference type="Proteomes" id="UP000826050">
    <property type="component" value="Chromosome"/>
</dbReference>
<dbReference type="EMBL" id="CP049362">
    <property type="protein sequence ID" value="QXX79082.1"/>
    <property type="molecule type" value="Genomic_DNA"/>
</dbReference>
<dbReference type="PROSITE" id="PS51186">
    <property type="entry name" value="GNAT"/>
    <property type="match status" value="1"/>
</dbReference>
<evidence type="ECO:0000259" key="1">
    <source>
        <dbReference type="PROSITE" id="PS51186"/>
    </source>
</evidence>